<evidence type="ECO:0000256" key="4">
    <source>
        <dbReference type="RuleBase" id="RU003719"/>
    </source>
</evidence>
<dbReference type="STRING" id="1384057.CD33_01835"/>
<proteinExistence type="inferred from homology"/>
<dbReference type="Pfam" id="PF02826">
    <property type="entry name" value="2-Hacid_dh_C"/>
    <property type="match status" value="1"/>
</dbReference>
<keyword evidence="8" id="KW-1185">Reference proteome</keyword>
<dbReference type="InterPro" id="IPR006140">
    <property type="entry name" value="D-isomer_DH_NAD-bd"/>
</dbReference>
<dbReference type="SUPFAM" id="SSF51735">
    <property type="entry name" value="NAD(P)-binding Rossmann-fold domains"/>
    <property type="match status" value="1"/>
</dbReference>
<protein>
    <submittedName>
        <fullName evidence="7">2-hydroxyacid dehydrogenase</fullName>
    </submittedName>
</protein>
<dbReference type="InterPro" id="IPR036291">
    <property type="entry name" value="NAD(P)-bd_dom_sf"/>
</dbReference>
<dbReference type="InterPro" id="IPR050418">
    <property type="entry name" value="D-iso_2-hydroxyacid_DH_PdxB"/>
</dbReference>
<evidence type="ECO:0000313" key="8">
    <source>
        <dbReference type="Proteomes" id="UP000030408"/>
    </source>
</evidence>
<dbReference type="InterPro" id="IPR029753">
    <property type="entry name" value="D-isomer_DH_CS"/>
</dbReference>
<gene>
    <name evidence="7" type="ORF">CD33_01835</name>
</gene>
<evidence type="ECO:0000313" key="7">
    <source>
        <dbReference type="EMBL" id="KGR77942.1"/>
    </source>
</evidence>
<accession>A0A0A3ISY6</accession>
<dbReference type="SUPFAM" id="SSF52283">
    <property type="entry name" value="Formate/glycerate dehydrogenase catalytic domain-like"/>
    <property type="match status" value="1"/>
</dbReference>
<evidence type="ECO:0000259" key="6">
    <source>
        <dbReference type="Pfam" id="PF02826"/>
    </source>
</evidence>
<dbReference type="GO" id="GO:0003714">
    <property type="term" value="F:transcription corepressor activity"/>
    <property type="evidence" value="ECO:0007669"/>
    <property type="project" value="InterPro"/>
</dbReference>
<evidence type="ECO:0000256" key="2">
    <source>
        <dbReference type="ARBA" id="ARBA00023002"/>
    </source>
</evidence>
<dbReference type="RefSeq" id="WP_036197584.1">
    <property type="nucleotide sequence ID" value="NZ_AVCY01000022.1"/>
</dbReference>
<keyword evidence="2 4" id="KW-0560">Oxidoreductase</keyword>
<dbReference type="eggNOG" id="COG1052">
    <property type="taxonomic scope" value="Bacteria"/>
</dbReference>
<dbReference type="AlphaFoldDB" id="A0A0A3ISY6"/>
<comment type="similarity">
    <text evidence="1 4">Belongs to the D-isomer specific 2-hydroxyacid dehydrogenase family.</text>
</comment>
<sequence>MTYKIVITDHEYHDLKIEEEVFSQSNLDIELIAAQCKSEDEVIEVCKDADGIINQYAPLNAQVLSQLKNCKVISRYGVGVDTIHLPTANEKGIIVTNVPDYGIEEVSNHTVALLLAWSRKIVQLNEAVKKGIWDFKVGTPIHRFENRKLGVLGFGKIPRRVIEKVSPFGLEIIAYDPFVSADEMRKYNVRKAELSEVLETSDILSIHVPLTESTRHLVNDGSIESMKDGVFIINTARGPIIKDSALIKGIKSGKIAGAALDVVEFEPLPISSELIQFPQVYLTPHSAFYSEEAIVELRTKTARNIVQVLEGKEVEYLVTQ</sequence>
<dbReference type="GO" id="GO:0016616">
    <property type="term" value="F:oxidoreductase activity, acting on the CH-OH group of donors, NAD or NADP as acceptor"/>
    <property type="evidence" value="ECO:0007669"/>
    <property type="project" value="InterPro"/>
</dbReference>
<dbReference type="PROSITE" id="PS00670">
    <property type="entry name" value="D_2_HYDROXYACID_DH_2"/>
    <property type="match status" value="1"/>
</dbReference>
<evidence type="ECO:0000256" key="3">
    <source>
        <dbReference type="ARBA" id="ARBA00023027"/>
    </source>
</evidence>
<organism evidence="7 8">
    <name type="scientific">Ureibacillus sinduriensis BLB-1 = JCM 15800</name>
    <dbReference type="NCBI Taxonomy" id="1384057"/>
    <lineage>
        <taxon>Bacteria</taxon>
        <taxon>Bacillati</taxon>
        <taxon>Bacillota</taxon>
        <taxon>Bacilli</taxon>
        <taxon>Bacillales</taxon>
        <taxon>Caryophanaceae</taxon>
        <taxon>Ureibacillus</taxon>
    </lineage>
</organism>
<dbReference type="InterPro" id="IPR043322">
    <property type="entry name" value="CtBP"/>
</dbReference>
<dbReference type="Proteomes" id="UP000030408">
    <property type="component" value="Unassembled WGS sequence"/>
</dbReference>
<evidence type="ECO:0000256" key="1">
    <source>
        <dbReference type="ARBA" id="ARBA00005854"/>
    </source>
</evidence>
<name>A0A0A3ISY6_9BACL</name>
<keyword evidence="3" id="KW-0520">NAD</keyword>
<evidence type="ECO:0000259" key="5">
    <source>
        <dbReference type="Pfam" id="PF00389"/>
    </source>
</evidence>
<comment type="caution">
    <text evidence="7">The sequence shown here is derived from an EMBL/GenBank/DDBJ whole genome shotgun (WGS) entry which is preliminary data.</text>
</comment>
<feature type="domain" description="D-isomer specific 2-hydroxyacid dehydrogenase catalytic" evidence="5">
    <location>
        <begin position="20"/>
        <end position="318"/>
    </location>
</feature>
<dbReference type="PANTHER" id="PTHR43761">
    <property type="entry name" value="D-ISOMER SPECIFIC 2-HYDROXYACID DEHYDROGENASE FAMILY PROTEIN (AFU_ORTHOLOGUE AFUA_1G13630)"/>
    <property type="match status" value="1"/>
</dbReference>
<dbReference type="EMBL" id="JPVO01000034">
    <property type="protein sequence ID" value="KGR77942.1"/>
    <property type="molecule type" value="Genomic_DNA"/>
</dbReference>
<dbReference type="Pfam" id="PF00389">
    <property type="entry name" value="2-Hacid_dh"/>
    <property type="match status" value="1"/>
</dbReference>
<reference evidence="7 8" key="1">
    <citation type="submission" date="2014-02" db="EMBL/GenBank/DDBJ databases">
        <title>Draft genome sequence of Lysinibacillus sinduriensis JCM 15800.</title>
        <authorList>
            <person name="Zhang F."/>
            <person name="Wang G."/>
            <person name="Zhang L."/>
        </authorList>
    </citation>
    <scope>NUCLEOTIDE SEQUENCE [LARGE SCALE GENOMIC DNA]</scope>
    <source>
        <strain evidence="7 8">JCM 15800</strain>
    </source>
</reference>
<dbReference type="Gene3D" id="3.40.50.720">
    <property type="entry name" value="NAD(P)-binding Rossmann-like Domain"/>
    <property type="match status" value="2"/>
</dbReference>
<dbReference type="InterPro" id="IPR006139">
    <property type="entry name" value="D-isomer_2_OHA_DH_cat_dom"/>
</dbReference>
<feature type="domain" description="D-isomer specific 2-hydroxyacid dehydrogenase NAD-binding" evidence="6">
    <location>
        <begin position="111"/>
        <end position="287"/>
    </location>
</feature>
<dbReference type="PANTHER" id="PTHR43761:SF1">
    <property type="entry name" value="D-ISOMER SPECIFIC 2-HYDROXYACID DEHYDROGENASE CATALYTIC DOMAIN-CONTAINING PROTEIN-RELATED"/>
    <property type="match status" value="1"/>
</dbReference>
<dbReference type="CDD" id="cd05299">
    <property type="entry name" value="CtBP_dh"/>
    <property type="match status" value="1"/>
</dbReference>
<dbReference type="GO" id="GO:0051287">
    <property type="term" value="F:NAD binding"/>
    <property type="evidence" value="ECO:0007669"/>
    <property type="project" value="InterPro"/>
</dbReference>